<accession>A0A2P6SG10</accession>
<sequence>MLVVLVLWAAVTSRRWRLEQLWIDGVDNRVLMVLGFLSPKSECSAILLVGFRSQPVLAWSIKNWSGGLRPKPGSLVHVDDLVSVHIFLFEYPDAKGRYICSSTPLTLEEMSIFLSAEYPEFQIPTADSLKGVEGFKMCRYSSEKQLNSGFKFKHGLDDMYDGAVHSCIEKGFL</sequence>
<reference evidence="1 2" key="1">
    <citation type="journal article" date="2018" name="Nat. Genet.">
        <title>The Rosa genome provides new insights in the design of modern roses.</title>
        <authorList>
            <person name="Bendahmane M."/>
        </authorList>
    </citation>
    <scope>NUCLEOTIDE SEQUENCE [LARGE SCALE GENOMIC DNA]</scope>
    <source>
        <strain evidence="2">cv. Old Blush</strain>
    </source>
</reference>
<proteinExistence type="predicted"/>
<comment type="caution">
    <text evidence="1">The sequence shown here is derived from an EMBL/GenBank/DDBJ whole genome shotgun (WGS) entry which is preliminary data.</text>
</comment>
<keyword evidence="2" id="KW-1185">Reference proteome</keyword>
<organism evidence="1 2">
    <name type="scientific">Rosa chinensis</name>
    <name type="common">China rose</name>
    <dbReference type="NCBI Taxonomy" id="74649"/>
    <lineage>
        <taxon>Eukaryota</taxon>
        <taxon>Viridiplantae</taxon>
        <taxon>Streptophyta</taxon>
        <taxon>Embryophyta</taxon>
        <taxon>Tracheophyta</taxon>
        <taxon>Spermatophyta</taxon>
        <taxon>Magnoliopsida</taxon>
        <taxon>eudicotyledons</taxon>
        <taxon>Gunneridae</taxon>
        <taxon>Pentapetalae</taxon>
        <taxon>rosids</taxon>
        <taxon>fabids</taxon>
        <taxon>Rosales</taxon>
        <taxon>Rosaceae</taxon>
        <taxon>Rosoideae</taxon>
        <taxon>Rosoideae incertae sedis</taxon>
        <taxon>Rosa</taxon>
    </lineage>
</organism>
<gene>
    <name evidence="1" type="ORF">RchiOBHm_Chr1g0350271</name>
</gene>
<name>A0A2P6SG10_ROSCH</name>
<dbReference type="SUPFAM" id="SSF51735">
    <property type="entry name" value="NAD(P)-binding Rossmann-fold domains"/>
    <property type="match status" value="1"/>
</dbReference>
<keyword evidence="1" id="KW-0560">Oxidoreductase</keyword>
<dbReference type="EMBL" id="PDCK01000039">
    <property type="protein sequence ID" value="PRQ57615.1"/>
    <property type="molecule type" value="Genomic_DNA"/>
</dbReference>
<evidence type="ECO:0000313" key="2">
    <source>
        <dbReference type="Proteomes" id="UP000238479"/>
    </source>
</evidence>
<dbReference type="GO" id="GO:0045552">
    <property type="term" value="F:dihydroflavanol 4-reductase activity"/>
    <property type="evidence" value="ECO:0007669"/>
    <property type="project" value="UniProtKB-EC"/>
</dbReference>
<dbReference type="Proteomes" id="UP000238479">
    <property type="component" value="Chromosome 1"/>
</dbReference>
<evidence type="ECO:0000313" key="1">
    <source>
        <dbReference type="EMBL" id="PRQ57615.1"/>
    </source>
</evidence>
<dbReference type="InterPro" id="IPR036291">
    <property type="entry name" value="NAD(P)-bd_dom_sf"/>
</dbReference>
<dbReference type="STRING" id="74649.A0A2P6SG10"/>
<dbReference type="EC" id="1.1.1.219" evidence="1"/>
<dbReference type="Gramene" id="PRQ57615">
    <property type="protein sequence ID" value="PRQ57615"/>
    <property type="gene ID" value="RchiOBHm_Chr1g0350271"/>
</dbReference>
<dbReference type="AlphaFoldDB" id="A0A2P6SG10"/>
<protein>
    <submittedName>
        <fullName evidence="1">Putative dihydroflavanol 4-reductase</fullName>
        <ecNumber evidence="1">1.1.1.219</ecNumber>
    </submittedName>
</protein>
<dbReference type="Gene3D" id="3.40.50.720">
    <property type="entry name" value="NAD(P)-binding Rossmann-like Domain"/>
    <property type="match status" value="1"/>
</dbReference>